<name>A0A0L9VRJ7_PHAAN</name>
<evidence type="ECO:0000313" key="2">
    <source>
        <dbReference type="Proteomes" id="UP000053144"/>
    </source>
</evidence>
<dbReference type="Gramene" id="KOM57472">
    <property type="protein sequence ID" value="KOM57472"/>
    <property type="gene ID" value="LR48_Vigan11g050500"/>
</dbReference>
<dbReference type="Proteomes" id="UP000053144">
    <property type="component" value="Chromosome 11"/>
</dbReference>
<evidence type="ECO:0000313" key="1">
    <source>
        <dbReference type="EMBL" id="KOM57472.1"/>
    </source>
</evidence>
<sequence length="247" mass="27352">MKTRAHSPVRRNQAYLREDCRSAPLERCSGGDAGEGPSILHLLLSSCSPLCHEHSSALDVCWTGGPVCFLLHPAFTVMCFVIQYNSKHSSTVRQTLQQLGGSRGSSKLDAAAPFSLANDNSSLPIMKHSSLPHPYPSMWCPSSGMQTKRDPLGWLLQHVPAFSPSCRSRVHFFLHAGWLQQGARPWWLDVSPLQAPPSSQTSWMRLGRVKVLDCLLLQALKMPLPSQEDRELSSCVEWKSTVNNSAH</sequence>
<gene>
    <name evidence="1" type="ORF">LR48_Vigan11g050500</name>
</gene>
<protein>
    <submittedName>
        <fullName evidence="1">Uncharacterized protein</fullName>
    </submittedName>
</protein>
<dbReference type="AlphaFoldDB" id="A0A0L9VRJ7"/>
<proteinExistence type="predicted"/>
<accession>A0A0L9VRJ7</accession>
<reference evidence="2" key="1">
    <citation type="journal article" date="2015" name="Proc. Natl. Acad. Sci. U.S.A.">
        <title>Genome sequencing of adzuki bean (Vigna angularis) provides insight into high starch and low fat accumulation and domestication.</title>
        <authorList>
            <person name="Yang K."/>
            <person name="Tian Z."/>
            <person name="Chen C."/>
            <person name="Luo L."/>
            <person name="Zhao B."/>
            <person name="Wang Z."/>
            <person name="Yu L."/>
            <person name="Li Y."/>
            <person name="Sun Y."/>
            <person name="Li W."/>
            <person name="Chen Y."/>
            <person name="Li Y."/>
            <person name="Zhang Y."/>
            <person name="Ai D."/>
            <person name="Zhao J."/>
            <person name="Shang C."/>
            <person name="Ma Y."/>
            <person name="Wu B."/>
            <person name="Wang M."/>
            <person name="Gao L."/>
            <person name="Sun D."/>
            <person name="Zhang P."/>
            <person name="Guo F."/>
            <person name="Wang W."/>
            <person name="Li Y."/>
            <person name="Wang J."/>
            <person name="Varshney R.K."/>
            <person name="Wang J."/>
            <person name="Ling H.Q."/>
            <person name="Wan P."/>
        </authorList>
    </citation>
    <scope>NUCLEOTIDE SEQUENCE</scope>
    <source>
        <strain evidence="2">cv. Jingnong 6</strain>
    </source>
</reference>
<dbReference type="EMBL" id="CM003381">
    <property type="protein sequence ID" value="KOM57472.1"/>
    <property type="molecule type" value="Genomic_DNA"/>
</dbReference>
<organism evidence="1 2">
    <name type="scientific">Phaseolus angularis</name>
    <name type="common">Azuki bean</name>
    <name type="synonym">Vigna angularis</name>
    <dbReference type="NCBI Taxonomy" id="3914"/>
    <lineage>
        <taxon>Eukaryota</taxon>
        <taxon>Viridiplantae</taxon>
        <taxon>Streptophyta</taxon>
        <taxon>Embryophyta</taxon>
        <taxon>Tracheophyta</taxon>
        <taxon>Spermatophyta</taxon>
        <taxon>Magnoliopsida</taxon>
        <taxon>eudicotyledons</taxon>
        <taxon>Gunneridae</taxon>
        <taxon>Pentapetalae</taxon>
        <taxon>rosids</taxon>
        <taxon>fabids</taxon>
        <taxon>Fabales</taxon>
        <taxon>Fabaceae</taxon>
        <taxon>Papilionoideae</taxon>
        <taxon>50 kb inversion clade</taxon>
        <taxon>NPAAA clade</taxon>
        <taxon>indigoferoid/millettioid clade</taxon>
        <taxon>Phaseoleae</taxon>
        <taxon>Vigna</taxon>
    </lineage>
</organism>